<evidence type="ECO:0000313" key="6">
    <source>
        <dbReference type="Proteomes" id="UP000054097"/>
    </source>
</evidence>
<dbReference type="Pfam" id="PF10342">
    <property type="entry name" value="Kre9_KNH"/>
    <property type="match status" value="1"/>
</dbReference>
<gene>
    <name evidence="5" type="ORF">M408DRAFT_16462</name>
</gene>
<dbReference type="HOGENOM" id="CLU_078855_2_1_1"/>
<dbReference type="GO" id="GO:0006078">
    <property type="term" value="P:(1-&gt;6)-beta-D-glucan biosynthetic process"/>
    <property type="evidence" value="ECO:0007669"/>
    <property type="project" value="InterPro"/>
</dbReference>
<name>A0A0C3ATA7_SERVB</name>
<dbReference type="STRING" id="933852.A0A0C3ATA7"/>
<feature type="domain" description="Yeast cell wall synthesis Kre9/Knh1-like N-terminal" evidence="4">
    <location>
        <begin position="24"/>
        <end position="113"/>
    </location>
</feature>
<dbReference type="InterPro" id="IPR018466">
    <property type="entry name" value="Kre9/Knh1-like_N"/>
</dbReference>
<evidence type="ECO:0000256" key="2">
    <source>
        <dbReference type="SAM" id="MobiDB-lite"/>
    </source>
</evidence>
<feature type="region of interest" description="Disordered" evidence="2">
    <location>
        <begin position="148"/>
        <end position="187"/>
    </location>
</feature>
<dbReference type="AlphaFoldDB" id="A0A0C3ATA7"/>
<sequence>MIKVFLALVATASPALAELSMTAPVAGTVCTGGQACAVTWNDNRQGPSLAQQGNCTIALYTGGAQQQTFLQPIAYPQSVNVSEIQSISFVVDPAIGENSDQYFIRFSSLTLANPTSPTNPYLSFSAKFTLSGMTGTFNSTVRNQIASASATPSSTAGGSTSQTSTGTVTRASSSSTTSRASNGTNNAAFPRAVIGTSTGSAGVLVAGAAFVVGVVSLF</sequence>
<keyword evidence="6" id="KW-1185">Reference proteome</keyword>
<dbReference type="PANTHER" id="PTHR28154:SF1">
    <property type="entry name" value="CELL WALL SYNTHESIS PROTEIN KNH1-RELATED"/>
    <property type="match status" value="1"/>
</dbReference>
<evidence type="ECO:0000313" key="5">
    <source>
        <dbReference type="EMBL" id="KIM27805.1"/>
    </source>
</evidence>
<organism evidence="5 6">
    <name type="scientific">Serendipita vermifera MAFF 305830</name>
    <dbReference type="NCBI Taxonomy" id="933852"/>
    <lineage>
        <taxon>Eukaryota</taxon>
        <taxon>Fungi</taxon>
        <taxon>Dikarya</taxon>
        <taxon>Basidiomycota</taxon>
        <taxon>Agaricomycotina</taxon>
        <taxon>Agaricomycetes</taxon>
        <taxon>Sebacinales</taxon>
        <taxon>Serendipitaceae</taxon>
        <taxon>Serendipita</taxon>
    </lineage>
</organism>
<evidence type="ECO:0000256" key="3">
    <source>
        <dbReference type="SAM" id="SignalP"/>
    </source>
</evidence>
<feature type="signal peptide" evidence="3">
    <location>
        <begin position="1"/>
        <end position="17"/>
    </location>
</feature>
<protein>
    <recommendedName>
        <fullName evidence="4">Yeast cell wall synthesis Kre9/Knh1-like N-terminal domain-containing protein</fullName>
    </recommendedName>
</protein>
<dbReference type="PANTHER" id="PTHR28154">
    <property type="entry name" value="CELL WALL SYNTHESIS PROTEIN KNH1-RELATED"/>
    <property type="match status" value="1"/>
</dbReference>
<reference evidence="5 6" key="1">
    <citation type="submission" date="2014-04" db="EMBL/GenBank/DDBJ databases">
        <authorList>
            <consortium name="DOE Joint Genome Institute"/>
            <person name="Kuo A."/>
            <person name="Zuccaro A."/>
            <person name="Kohler A."/>
            <person name="Nagy L.G."/>
            <person name="Floudas D."/>
            <person name="Copeland A."/>
            <person name="Barry K.W."/>
            <person name="Cichocki N."/>
            <person name="Veneault-Fourrey C."/>
            <person name="LaButti K."/>
            <person name="Lindquist E.A."/>
            <person name="Lipzen A."/>
            <person name="Lundell T."/>
            <person name="Morin E."/>
            <person name="Murat C."/>
            <person name="Sun H."/>
            <person name="Tunlid A."/>
            <person name="Henrissat B."/>
            <person name="Grigoriev I.V."/>
            <person name="Hibbett D.S."/>
            <person name="Martin F."/>
            <person name="Nordberg H.P."/>
            <person name="Cantor M.N."/>
            <person name="Hua S.X."/>
        </authorList>
    </citation>
    <scope>NUCLEOTIDE SEQUENCE [LARGE SCALE GENOMIC DNA]</scope>
    <source>
        <strain evidence="5 6">MAFF 305830</strain>
    </source>
</reference>
<dbReference type="GO" id="GO:0042546">
    <property type="term" value="P:cell wall biogenesis"/>
    <property type="evidence" value="ECO:0007669"/>
    <property type="project" value="InterPro"/>
</dbReference>
<proteinExistence type="predicted"/>
<feature type="chain" id="PRO_5002161169" description="Yeast cell wall synthesis Kre9/Knh1-like N-terminal domain-containing protein" evidence="3">
    <location>
        <begin position="18"/>
        <end position="218"/>
    </location>
</feature>
<keyword evidence="1 3" id="KW-0732">Signal</keyword>
<dbReference type="InterPro" id="IPR045328">
    <property type="entry name" value="Kre9/Knh1"/>
</dbReference>
<evidence type="ECO:0000259" key="4">
    <source>
        <dbReference type="Pfam" id="PF10342"/>
    </source>
</evidence>
<dbReference type="EMBL" id="KN824296">
    <property type="protein sequence ID" value="KIM27805.1"/>
    <property type="molecule type" value="Genomic_DNA"/>
</dbReference>
<accession>A0A0C3ATA7</accession>
<dbReference type="OrthoDB" id="2432613at2759"/>
<evidence type="ECO:0000256" key="1">
    <source>
        <dbReference type="ARBA" id="ARBA00022729"/>
    </source>
</evidence>
<reference evidence="6" key="2">
    <citation type="submission" date="2015-01" db="EMBL/GenBank/DDBJ databases">
        <title>Evolutionary Origins and Diversification of the Mycorrhizal Mutualists.</title>
        <authorList>
            <consortium name="DOE Joint Genome Institute"/>
            <consortium name="Mycorrhizal Genomics Consortium"/>
            <person name="Kohler A."/>
            <person name="Kuo A."/>
            <person name="Nagy L.G."/>
            <person name="Floudas D."/>
            <person name="Copeland A."/>
            <person name="Barry K.W."/>
            <person name="Cichocki N."/>
            <person name="Veneault-Fourrey C."/>
            <person name="LaButti K."/>
            <person name="Lindquist E.A."/>
            <person name="Lipzen A."/>
            <person name="Lundell T."/>
            <person name="Morin E."/>
            <person name="Murat C."/>
            <person name="Riley R."/>
            <person name="Ohm R."/>
            <person name="Sun H."/>
            <person name="Tunlid A."/>
            <person name="Henrissat B."/>
            <person name="Grigoriev I.V."/>
            <person name="Hibbett D.S."/>
            <person name="Martin F."/>
        </authorList>
    </citation>
    <scope>NUCLEOTIDE SEQUENCE [LARGE SCALE GENOMIC DNA]</scope>
    <source>
        <strain evidence="6">MAFF 305830</strain>
    </source>
</reference>
<dbReference type="Proteomes" id="UP000054097">
    <property type="component" value="Unassembled WGS sequence"/>
</dbReference>